<name>A0A6J6D5Z8_9ZZZZ</name>
<sequence length="157" mass="18033">MAKVNKSRLTATTDETFVVFMIGMRINNWFAIHRWLPVFLAMPKMLKELHINRNLGFKSYQMWFARTLILVQYWESSEKLIAYAKAKDSEHLPAWKAFNQSAMKSNSVGIWHETYVIDPGKTENVYVNMPAFGFGKVGNLGPATGNKNSAEQRLNRS</sequence>
<organism evidence="1">
    <name type="scientific">freshwater metagenome</name>
    <dbReference type="NCBI Taxonomy" id="449393"/>
    <lineage>
        <taxon>unclassified sequences</taxon>
        <taxon>metagenomes</taxon>
        <taxon>ecological metagenomes</taxon>
    </lineage>
</organism>
<proteinExistence type="predicted"/>
<evidence type="ECO:0000313" key="1">
    <source>
        <dbReference type="EMBL" id="CAB4557743.1"/>
    </source>
</evidence>
<dbReference type="AlphaFoldDB" id="A0A6J6D5Z8"/>
<dbReference type="Pfam" id="PF13826">
    <property type="entry name" value="Monooxy_af470-like"/>
    <property type="match status" value="1"/>
</dbReference>
<gene>
    <name evidence="1" type="ORF">UFOPK1618_00319</name>
</gene>
<protein>
    <submittedName>
        <fullName evidence="1">Unannotated protein</fullName>
    </submittedName>
</protein>
<accession>A0A6J6D5Z8</accession>
<reference evidence="1" key="1">
    <citation type="submission" date="2020-05" db="EMBL/GenBank/DDBJ databases">
        <authorList>
            <person name="Chiriac C."/>
            <person name="Salcher M."/>
            <person name="Ghai R."/>
            <person name="Kavagutti S V."/>
        </authorList>
    </citation>
    <scope>NUCLEOTIDE SEQUENCE</scope>
</reference>
<dbReference type="EMBL" id="CAEZTF010000041">
    <property type="protein sequence ID" value="CAB4557743.1"/>
    <property type="molecule type" value="Genomic_DNA"/>
</dbReference>
<dbReference type="InterPro" id="IPR025444">
    <property type="entry name" value="Monooxy_af470"/>
</dbReference>